<evidence type="ECO:0000313" key="3">
    <source>
        <dbReference type="Proteomes" id="UP000516361"/>
    </source>
</evidence>
<dbReference type="InParanoid" id="A0A7G1G1X0"/>
<dbReference type="KEGG" id="ocy:OSSY52_04210"/>
<name>A0A7G1G1X0_9BACT</name>
<dbReference type="Proteomes" id="UP000516361">
    <property type="component" value="Chromosome"/>
</dbReference>
<dbReference type="PANTHER" id="PTHR32097">
    <property type="entry name" value="CAMP-BINDING PROTEIN 1-RELATED"/>
    <property type="match status" value="1"/>
</dbReference>
<dbReference type="InterPro" id="IPR051324">
    <property type="entry name" value="Stress/Tellurium_Resist"/>
</dbReference>
<dbReference type="Pfam" id="PF02342">
    <property type="entry name" value="TerD"/>
    <property type="match status" value="1"/>
</dbReference>
<evidence type="ECO:0000313" key="2">
    <source>
        <dbReference type="EMBL" id="BBE30280.1"/>
    </source>
</evidence>
<sequence>MSINLTKGQKINLSKDYAGLSKIMVGLGWDPVEQSAKGFFKSLFKENQDIDCDASVLMLKNDKLQSNSDLVYFGNLNDKANSVIHQGDNLTGEGEGDDEQIFVDLSRVPSDISRLVFVVNIYDCVRRKQHFGMIKNAFIRLVDIEGKKELLKYNLSDDYSNKTSLVVAELYRHNNEWKFGAIGEGNTDSGLKELIKRYK</sequence>
<keyword evidence="3" id="KW-1185">Reference proteome</keyword>
<gene>
    <name evidence="2" type="primary">terD</name>
    <name evidence="2" type="ORF">OSSY52_04210</name>
</gene>
<feature type="domain" description="TerD" evidence="1">
    <location>
        <begin position="1"/>
        <end position="198"/>
    </location>
</feature>
<evidence type="ECO:0000259" key="1">
    <source>
        <dbReference type="Pfam" id="PF02342"/>
    </source>
</evidence>
<dbReference type="CDD" id="cd06974">
    <property type="entry name" value="TerD_like"/>
    <property type="match status" value="1"/>
</dbReference>
<dbReference type="Gene3D" id="2.60.60.30">
    <property type="entry name" value="sav2460 like domains"/>
    <property type="match status" value="1"/>
</dbReference>
<dbReference type="RefSeq" id="WP_190615395.1">
    <property type="nucleotide sequence ID" value="NZ_AP018712.1"/>
</dbReference>
<reference evidence="2 3" key="1">
    <citation type="submission" date="2018-06" db="EMBL/GenBank/DDBJ databases">
        <title>Genome sequencing of Oceanotoga sp. sy52.</title>
        <authorList>
            <person name="Mori K."/>
        </authorList>
    </citation>
    <scope>NUCLEOTIDE SEQUENCE [LARGE SCALE GENOMIC DNA]</scope>
    <source>
        <strain evidence="3">sy52</strain>
    </source>
</reference>
<proteinExistence type="predicted"/>
<accession>A0A7G1G1X0</accession>
<protein>
    <submittedName>
        <fullName evidence="2">Stress protein</fullName>
    </submittedName>
</protein>
<dbReference type="FunCoup" id="A0A7G1G1X0">
    <property type="interactions" value="5"/>
</dbReference>
<dbReference type="PANTHER" id="PTHR32097:SF15">
    <property type="entry name" value="STRESS RESPONSE PROTEIN SCP2"/>
    <property type="match status" value="1"/>
</dbReference>
<dbReference type="InterPro" id="IPR003325">
    <property type="entry name" value="TerD"/>
</dbReference>
<organism evidence="2 3">
    <name type="scientific">Tepiditoga spiralis</name>
    <dbReference type="NCBI Taxonomy" id="2108365"/>
    <lineage>
        <taxon>Bacteria</taxon>
        <taxon>Thermotogati</taxon>
        <taxon>Thermotogota</taxon>
        <taxon>Thermotogae</taxon>
        <taxon>Petrotogales</taxon>
        <taxon>Petrotogaceae</taxon>
        <taxon>Tepiditoga</taxon>
    </lineage>
</organism>
<dbReference type="EMBL" id="AP018712">
    <property type="protein sequence ID" value="BBE30280.1"/>
    <property type="molecule type" value="Genomic_DNA"/>
</dbReference>
<dbReference type="AlphaFoldDB" id="A0A7G1G1X0"/>